<accession>A0A8C4X8W1</accession>
<dbReference type="GeneTree" id="ENSGT00940000164289"/>
<dbReference type="SUPFAM" id="SSF52799">
    <property type="entry name" value="(Phosphotyrosine protein) phosphatases II"/>
    <property type="match status" value="1"/>
</dbReference>
<reference evidence="8" key="2">
    <citation type="submission" date="2025-08" db="UniProtKB">
        <authorList>
            <consortium name="Ensembl"/>
        </authorList>
    </citation>
    <scope>IDENTIFICATION</scope>
</reference>
<dbReference type="InterPro" id="IPR000387">
    <property type="entry name" value="Tyr_Pase_dom"/>
</dbReference>
<dbReference type="PRINTS" id="PR00700">
    <property type="entry name" value="PRTYPHPHTASE"/>
</dbReference>
<dbReference type="PANTHER" id="PTHR45983:SF4">
    <property type="entry name" value="TYROSINE-PROTEIN PHOSPHATASE NON-RECEPTOR TYPE 18"/>
    <property type="match status" value="1"/>
</dbReference>
<feature type="domain" description="Tyrosine-protein phosphatase" evidence="6">
    <location>
        <begin position="1"/>
        <end position="82"/>
    </location>
</feature>
<organism evidence="8 9">
    <name type="scientific">Erpetoichthys calabaricus</name>
    <name type="common">Rope fish</name>
    <name type="synonym">Calamoichthys calabaricus</name>
    <dbReference type="NCBI Taxonomy" id="27687"/>
    <lineage>
        <taxon>Eukaryota</taxon>
        <taxon>Metazoa</taxon>
        <taxon>Chordata</taxon>
        <taxon>Craniata</taxon>
        <taxon>Vertebrata</taxon>
        <taxon>Euteleostomi</taxon>
        <taxon>Actinopterygii</taxon>
        <taxon>Polypteriformes</taxon>
        <taxon>Polypteridae</taxon>
        <taxon>Erpetoichthys</taxon>
    </lineage>
</organism>
<proteinExistence type="inferred from homology"/>
<dbReference type="InterPro" id="IPR003595">
    <property type="entry name" value="Tyr_Pase_cat"/>
</dbReference>
<evidence type="ECO:0000259" key="7">
    <source>
        <dbReference type="PROSITE" id="PS50056"/>
    </source>
</evidence>
<dbReference type="Gene3D" id="3.90.190.10">
    <property type="entry name" value="Protein tyrosine phosphatase superfamily"/>
    <property type="match status" value="1"/>
</dbReference>
<keyword evidence="9" id="KW-1185">Reference proteome</keyword>
<evidence type="ECO:0000256" key="5">
    <source>
        <dbReference type="SAM" id="MobiDB-lite"/>
    </source>
</evidence>
<sequence length="341" mass="38669">MIEEIRHRQGRDLAPIIVHCSAGCGRTGVICTVDYIYDLLKTKQINDSFSILDIVWEMRQQRPSIVQTKEQYGFVYHTVAQLFQNALDSRILVYDNFNERLSPLYDDTETLTTQKPPKPATRKKSLDTYRKPIKSSVEQRSSAPLMNNMNETYAVVNKNKLRQPLDNVTSATSALVPSPSSHHYDNEDKMNKNSSPNIEALYSAVKPKNKSWPGSNASKPSSPSDQLSPVFQKGENERISNLTSPSPQNHEQEGTDLSRRVIRQNVYDNPLNRQSSEGLDNSGKNKLGNPKTLNDEDYEYVSDPFQSMVGQFADKGMGFNCRIRKPKGPRDPPSEWNTIER</sequence>
<dbReference type="AlphaFoldDB" id="A0A8C4X8W1"/>
<dbReference type="GO" id="GO:0005634">
    <property type="term" value="C:nucleus"/>
    <property type="evidence" value="ECO:0007669"/>
    <property type="project" value="TreeGrafter"/>
</dbReference>
<evidence type="ECO:0000256" key="4">
    <source>
        <dbReference type="ARBA" id="ARBA00034734"/>
    </source>
</evidence>
<dbReference type="InterPro" id="IPR000242">
    <property type="entry name" value="PTP_cat"/>
</dbReference>
<feature type="region of interest" description="Disordered" evidence="5">
    <location>
        <begin position="108"/>
        <end position="148"/>
    </location>
</feature>
<evidence type="ECO:0000313" key="8">
    <source>
        <dbReference type="Ensembl" id="ENSECRP00000014177.1"/>
    </source>
</evidence>
<keyword evidence="2" id="KW-0378">Hydrolase</keyword>
<dbReference type="GO" id="GO:0005737">
    <property type="term" value="C:cytoplasm"/>
    <property type="evidence" value="ECO:0007669"/>
    <property type="project" value="TreeGrafter"/>
</dbReference>
<evidence type="ECO:0000256" key="1">
    <source>
        <dbReference type="ARBA" id="ARBA00013064"/>
    </source>
</evidence>
<feature type="region of interest" description="Disordered" evidence="5">
    <location>
        <begin position="169"/>
        <end position="194"/>
    </location>
</feature>
<dbReference type="Proteomes" id="UP000694620">
    <property type="component" value="Chromosome 11"/>
</dbReference>
<dbReference type="GO" id="GO:0004726">
    <property type="term" value="F:non-membrane spanning protein tyrosine phosphatase activity"/>
    <property type="evidence" value="ECO:0007669"/>
    <property type="project" value="InterPro"/>
</dbReference>
<reference evidence="8" key="1">
    <citation type="submission" date="2021-06" db="EMBL/GenBank/DDBJ databases">
        <authorList>
            <consortium name="Wellcome Sanger Institute Data Sharing"/>
        </authorList>
    </citation>
    <scope>NUCLEOTIDE SEQUENCE [LARGE SCALE GENOMIC DNA]</scope>
</reference>
<dbReference type="PROSITE" id="PS00383">
    <property type="entry name" value="TYR_PHOSPHATASE_1"/>
    <property type="match status" value="1"/>
</dbReference>
<feature type="compositionally biased region" description="Polar residues" evidence="5">
    <location>
        <begin position="136"/>
        <end position="148"/>
    </location>
</feature>
<dbReference type="InterPro" id="IPR016130">
    <property type="entry name" value="Tyr_Pase_AS"/>
</dbReference>
<feature type="compositionally biased region" description="Polar residues" evidence="5">
    <location>
        <begin position="169"/>
        <end position="181"/>
    </location>
</feature>
<feature type="compositionally biased region" description="Polar residues" evidence="5">
    <location>
        <begin position="212"/>
        <end position="229"/>
    </location>
</feature>
<dbReference type="SMART" id="SM00404">
    <property type="entry name" value="PTPc_motif"/>
    <property type="match status" value="1"/>
</dbReference>
<dbReference type="Pfam" id="PF00102">
    <property type="entry name" value="Y_phosphatase"/>
    <property type="match status" value="1"/>
</dbReference>
<dbReference type="EC" id="3.1.3.48" evidence="1"/>
<dbReference type="InterPro" id="IPR047170">
    <property type="entry name" value="PTN12/18/22"/>
</dbReference>
<dbReference type="InterPro" id="IPR029021">
    <property type="entry name" value="Prot-tyrosine_phosphatase-like"/>
</dbReference>
<feature type="region of interest" description="Disordered" evidence="5">
    <location>
        <begin position="206"/>
        <end position="295"/>
    </location>
</feature>
<dbReference type="Ensembl" id="ENSECRT00000014423.1">
    <property type="protein sequence ID" value="ENSECRP00000014177.1"/>
    <property type="gene ID" value="ENSECRG00000009457.1"/>
</dbReference>
<feature type="compositionally biased region" description="Basic and acidic residues" evidence="5">
    <location>
        <begin position="182"/>
        <end position="191"/>
    </location>
</feature>
<reference evidence="8" key="3">
    <citation type="submission" date="2025-09" db="UniProtKB">
        <authorList>
            <consortium name="Ensembl"/>
        </authorList>
    </citation>
    <scope>IDENTIFICATION</scope>
</reference>
<feature type="compositionally biased region" description="Basic and acidic residues" evidence="5">
    <location>
        <begin position="328"/>
        <end position="341"/>
    </location>
</feature>
<keyword evidence="3" id="KW-0904">Protein phosphatase</keyword>
<feature type="compositionally biased region" description="Polar residues" evidence="5">
    <location>
        <begin position="271"/>
        <end position="284"/>
    </location>
</feature>
<feature type="compositionally biased region" description="Polar residues" evidence="5">
    <location>
        <begin position="239"/>
        <end position="249"/>
    </location>
</feature>
<comment type="similarity">
    <text evidence="4">Belongs to the protein-tyrosine phosphatase family. Non-receptor class 4 subfamily.</text>
</comment>
<evidence type="ECO:0000313" key="9">
    <source>
        <dbReference type="Proteomes" id="UP000694620"/>
    </source>
</evidence>
<feature type="domain" description="Tyrosine specific protein phosphatases" evidence="7">
    <location>
        <begin position="1"/>
        <end position="73"/>
    </location>
</feature>
<dbReference type="PROSITE" id="PS50056">
    <property type="entry name" value="TYR_PHOSPHATASE_2"/>
    <property type="match status" value="1"/>
</dbReference>
<evidence type="ECO:0000256" key="2">
    <source>
        <dbReference type="ARBA" id="ARBA00022801"/>
    </source>
</evidence>
<evidence type="ECO:0000256" key="3">
    <source>
        <dbReference type="ARBA" id="ARBA00022912"/>
    </source>
</evidence>
<feature type="region of interest" description="Disordered" evidence="5">
    <location>
        <begin position="320"/>
        <end position="341"/>
    </location>
</feature>
<evidence type="ECO:0000259" key="6">
    <source>
        <dbReference type="PROSITE" id="PS50055"/>
    </source>
</evidence>
<protein>
    <recommendedName>
        <fullName evidence="1">protein-tyrosine-phosphatase</fullName>
        <ecNumber evidence="1">3.1.3.48</ecNumber>
    </recommendedName>
</protein>
<dbReference type="PANTHER" id="PTHR45983">
    <property type="entry name" value="TYROSINE PHOSPHATSE N18, PUTATIVE-RELATED"/>
    <property type="match status" value="1"/>
</dbReference>
<name>A0A8C4X8W1_ERPCA</name>
<feature type="compositionally biased region" description="Basic and acidic residues" evidence="5">
    <location>
        <begin position="250"/>
        <end position="259"/>
    </location>
</feature>
<dbReference type="PROSITE" id="PS50055">
    <property type="entry name" value="TYR_PHOSPHATASE_PTP"/>
    <property type="match status" value="1"/>
</dbReference>